<dbReference type="AlphaFoldDB" id="A0A0E2UDR1"/>
<keyword evidence="4" id="KW-0804">Transcription</keyword>
<dbReference type="GO" id="GO:0003700">
    <property type="term" value="F:DNA-binding transcription factor activity"/>
    <property type="evidence" value="ECO:0007669"/>
    <property type="project" value="InterPro"/>
</dbReference>
<dbReference type="STRING" id="936154.STP_0104"/>
<evidence type="ECO:0000256" key="3">
    <source>
        <dbReference type="ARBA" id="ARBA00023125"/>
    </source>
</evidence>
<dbReference type="InterPro" id="IPR000847">
    <property type="entry name" value="LysR_HTH_N"/>
</dbReference>
<dbReference type="PANTHER" id="PTHR30346:SF0">
    <property type="entry name" value="HCA OPERON TRANSCRIPTIONAL ACTIVATOR HCAR"/>
    <property type="match status" value="1"/>
</dbReference>
<dbReference type="Pfam" id="PF03466">
    <property type="entry name" value="LysR_substrate"/>
    <property type="match status" value="1"/>
</dbReference>
<evidence type="ECO:0000256" key="2">
    <source>
        <dbReference type="ARBA" id="ARBA00023015"/>
    </source>
</evidence>
<proteinExistence type="inferred from homology"/>
<organism evidence="5 6">
    <name type="scientific">Streptococcus parauberis</name>
    <dbReference type="NCBI Taxonomy" id="1348"/>
    <lineage>
        <taxon>Bacteria</taxon>
        <taxon>Bacillati</taxon>
        <taxon>Bacillota</taxon>
        <taxon>Bacilli</taxon>
        <taxon>Lactobacillales</taxon>
        <taxon>Streptococcaceae</taxon>
        <taxon>Streptococcus</taxon>
    </lineage>
</organism>
<evidence type="ECO:0000313" key="6">
    <source>
        <dbReference type="Proteomes" id="UP000217465"/>
    </source>
</evidence>
<dbReference type="PRINTS" id="PR00039">
    <property type="entry name" value="HTHLYSR"/>
</dbReference>
<dbReference type="InterPro" id="IPR036388">
    <property type="entry name" value="WH-like_DNA-bd_sf"/>
</dbReference>
<protein>
    <submittedName>
        <fullName evidence="5">HTH-type transcriptional regulator GltC</fullName>
    </submittedName>
</protein>
<dbReference type="GO" id="GO:0003677">
    <property type="term" value="F:DNA binding"/>
    <property type="evidence" value="ECO:0007669"/>
    <property type="project" value="UniProtKB-KW"/>
</dbReference>
<gene>
    <name evidence="5" type="primary">gltC_1</name>
    <name evidence="5" type="ORF">A9Y57_00566</name>
</gene>
<dbReference type="Gene3D" id="3.40.190.290">
    <property type="match status" value="1"/>
</dbReference>
<keyword evidence="2" id="KW-0805">Transcription regulation</keyword>
<comment type="caution">
    <text evidence="5">The sequence shown here is derived from an EMBL/GenBank/DDBJ whole genome shotgun (WGS) entry which is preliminary data.</text>
</comment>
<dbReference type="Pfam" id="PF00126">
    <property type="entry name" value="HTH_1"/>
    <property type="match status" value="1"/>
</dbReference>
<dbReference type="Proteomes" id="UP000217465">
    <property type="component" value="Unassembled WGS sequence"/>
</dbReference>
<sequence length="301" mass="34711">MEIKDIEYVKAILDKGSVTKAAEALYITQPSLSTYLKNMNSRLGFDVFVQHGKKFELSYLGEEFLKYGLEILKIKGDFEDRLQIIQNNQFGRLKIAIPLLRSSYLVPVLLPKFKKLYPNVEIILNESSSAKFTQLLENGDVDIALMNRIETNQYLHSEQIKAEEMLIALPTKHSLCKKIANNQNQNFPIMDLNLLENELFILHQPDQFSRQVSDQIFAMHHFKPKHVLATRNIETASNLVANNLGVCFINSSHSKHIMMTDKITFFSLKIPFYVDLIVAYRKHRQLPTYAQAFIDICKKSI</sequence>
<dbReference type="InterPro" id="IPR005119">
    <property type="entry name" value="LysR_subst-bd"/>
</dbReference>
<dbReference type="PROSITE" id="PS50931">
    <property type="entry name" value="HTH_LYSR"/>
    <property type="match status" value="1"/>
</dbReference>
<comment type="similarity">
    <text evidence="1">Belongs to the LysR transcriptional regulatory family.</text>
</comment>
<keyword evidence="3" id="KW-0238">DNA-binding</keyword>
<dbReference type="EMBL" id="NSGR01000005">
    <property type="protein sequence ID" value="PCH13166.1"/>
    <property type="molecule type" value="Genomic_DNA"/>
</dbReference>
<dbReference type="Gene3D" id="1.10.10.10">
    <property type="entry name" value="Winged helix-like DNA-binding domain superfamily/Winged helix DNA-binding domain"/>
    <property type="match status" value="1"/>
</dbReference>
<evidence type="ECO:0000313" key="5">
    <source>
        <dbReference type="EMBL" id="PCH13166.1"/>
    </source>
</evidence>
<dbReference type="SUPFAM" id="SSF46785">
    <property type="entry name" value="Winged helix' DNA-binding domain"/>
    <property type="match status" value="1"/>
</dbReference>
<evidence type="ECO:0000256" key="4">
    <source>
        <dbReference type="ARBA" id="ARBA00023163"/>
    </source>
</evidence>
<accession>A0A0E2UDR1</accession>
<dbReference type="CDD" id="cd05466">
    <property type="entry name" value="PBP2_LTTR_substrate"/>
    <property type="match status" value="1"/>
</dbReference>
<dbReference type="RefSeq" id="WP_003107650.1">
    <property type="nucleotide sequence ID" value="NZ_BAWT01000020.1"/>
</dbReference>
<dbReference type="InterPro" id="IPR036390">
    <property type="entry name" value="WH_DNA-bd_sf"/>
</dbReference>
<dbReference type="PANTHER" id="PTHR30346">
    <property type="entry name" value="TRANSCRIPTIONAL DUAL REGULATOR HCAR-RELATED"/>
    <property type="match status" value="1"/>
</dbReference>
<dbReference type="SUPFAM" id="SSF53850">
    <property type="entry name" value="Periplasmic binding protein-like II"/>
    <property type="match status" value="1"/>
</dbReference>
<dbReference type="eggNOG" id="COG0583">
    <property type="taxonomic scope" value="Bacteria"/>
</dbReference>
<dbReference type="GO" id="GO:0032993">
    <property type="term" value="C:protein-DNA complex"/>
    <property type="evidence" value="ECO:0007669"/>
    <property type="project" value="TreeGrafter"/>
</dbReference>
<reference evidence="5 6" key="1">
    <citation type="submission" date="2016-06" db="EMBL/GenBank/DDBJ databases">
        <authorList>
            <person name="Haines A.N."/>
            <person name="Council K.R."/>
        </authorList>
    </citation>
    <scope>NUCLEOTIDE SEQUENCE [LARGE SCALE GENOMIC DNA]</scope>
    <source>
        <strain evidence="5 6">SP158-29</strain>
    </source>
</reference>
<name>A0A0E2UDR1_9STRE</name>
<evidence type="ECO:0000256" key="1">
    <source>
        <dbReference type="ARBA" id="ARBA00009437"/>
    </source>
</evidence>